<name>A0A3N0W4G4_9FLAO</name>
<dbReference type="OrthoDB" id="1095982at2"/>
<dbReference type="GO" id="GO:0047372">
    <property type="term" value="F:monoacylglycerol lipase activity"/>
    <property type="evidence" value="ECO:0007669"/>
    <property type="project" value="TreeGrafter"/>
</dbReference>
<evidence type="ECO:0000313" key="5">
    <source>
        <dbReference type="EMBL" id="TDX95436.1"/>
    </source>
</evidence>
<reference evidence="4 6" key="1">
    <citation type="submission" date="2018-11" db="EMBL/GenBank/DDBJ databases">
        <title>Proposal to divide the Flavobacteriaceae and reorganize its genera based on Amino Acid Identity values calculated from whole genome sequences.</title>
        <authorList>
            <person name="Nicholson A.C."/>
            <person name="Gulvik C.A."/>
            <person name="Whitney A.M."/>
            <person name="Humrighouse B.W."/>
            <person name="Bell M."/>
            <person name="Holmes B."/>
            <person name="Steigerwalt A."/>
            <person name="Villarma A."/>
            <person name="Sheth M."/>
            <person name="Batra D."/>
            <person name="Pryor J."/>
            <person name="Bernardet J.-F."/>
            <person name="Hugo C."/>
            <person name="Kampfer P."/>
            <person name="Newman J."/>
            <person name="Mcquiston J.R."/>
        </authorList>
    </citation>
    <scope>NUCLEOTIDE SEQUENCE [LARGE SCALE GENOMIC DNA]</scope>
    <source>
        <strain evidence="4 6">DSM 15235</strain>
    </source>
</reference>
<evidence type="ECO:0000256" key="2">
    <source>
        <dbReference type="PIRSR" id="PIRSR005211-1"/>
    </source>
</evidence>
<dbReference type="GO" id="GO:0034338">
    <property type="term" value="F:short-chain carboxylesterase activity"/>
    <property type="evidence" value="ECO:0007669"/>
    <property type="project" value="TreeGrafter"/>
</dbReference>
<dbReference type="InterPro" id="IPR000073">
    <property type="entry name" value="AB_hydrolase_1"/>
</dbReference>
<dbReference type="AlphaFoldDB" id="A0A3N0W4G4"/>
<dbReference type="RefSeq" id="WP_123261361.1">
    <property type="nucleotide sequence ID" value="NZ_RJTX01000001.1"/>
</dbReference>
<dbReference type="PANTHER" id="PTHR10794">
    <property type="entry name" value="ABHYDROLASE DOMAIN-CONTAINING PROTEIN"/>
    <property type="match status" value="1"/>
</dbReference>
<evidence type="ECO:0000256" key="1">
    <source>
        <dbReference type="ARBA" id="ARBA00010884"/>
    </source>
</evidence>
<feature type="active site" description="Charge relay system" evidence="2">
    <location>
        <position position="267"/>
    </location>
</feature>
<dbReference type="SUPFAM" id="SSF53474">
    <property type="entry name" value="alpha/beta-Hydrolases"/>
    <property type="match status" value="1"/>
</dbReference>
<dbReference type="EMBL" id="RJTX01000001">
    <property type="protein sequence ID" value="ROH99650.1"/>
    <property type="molecule type" value="Genomic_DNA"/>
</dbReference>
<dbReference type="Proteomes" id="UP000295709">
    <property type="component" value="Unassembled WGS sequence"/>
</dbReference>
<evidence type="ECO:0000313" key="4">
    <source>
        <dbReference type="EMBL" id="ROH99650.1"/>
    </source>
</evidence>
<dbReference type="InterPro" id="IPR029058">
    <property type="entry name" value="AB_hydrolase_fold"/>
</dbReference>
<dbReference type="InterPro" id="IPR050960">
    <property type="entry name" value="AB_hydrolase_4_sf"/>
</dbReference>
<protein>
    <submittedName>
        <fullName evidence="4">Alpha/beta fold hydrolase</fullName>
    </submittedName>
</protein>
<organism evidence="4 6">
    <name type="scientific">Chryseobacterium daecheongense</name>
    <dbReference type="NCBI Taxonomy" id="192389"/>
    <lineage>
        <taxon>Bacteria</taxon>
        <taxon>Pseudomonadati</taxon>
        <taxon>Bacteroidota</taxon>
        <taxon>Flavobacteriia</taxon>
        <taxon>Flavobacteriales</taxon>
        <taxon>Weeksellaceae</taxon>
        <taxon>Chryseobacterium group</taxon>
        <taxon>Chryseobacterium</taxon>
    </lineage>
</organism>
<sequence length="329" mass="37328">MPLLSSQYLPPKILFRNGDISTLYSALLRKVTGVNQIRERLELPDGDFMDLEWSYSPKKADSCVIILHGLEGNAKRPYVLGAAKIFNENGIDCCAVHYRSCSGEPNRLFSSYHSGRTEDVKTVLESVLERDYRNIYINGFSLGGNLALKFAGENEVLPKEVKAVIAISTPVDLEGCMRSLQTPRNILYSTDFLLTLKGKLKEKEKMFPDQLSQDDIRKIKSLKEYDDFYTSKANGFKDALDYYAKSNSLQFLPYIQVPTLIINAKNDSFLSESCYPTEIANKNGHLFLEIPDYGGHVGFVDKNNVYYTEKRSLEFIQNTLKNQSFIRTA</sequence>
<dbReference type="Pfam" id="PF00561">
    <property type="entry name" value="Abhydrolase_1"/>
    <property type="match status" value="1"/>
</dbReference>
<evidence type="ECO:0000259" key="3">
    <source>
        <dbReference type="Pfam" id="PF00561"/>
    </source>
</evidence>
<reference evidence="5 7" key="2">
    <citation type="submission" date="2019-03" db="EMBL/GenBank/DDBJ databases">
        <title>Genomic Encyclopedia of Archaeal and Bacterial Type Strains, Phase II (KMG-II): from individual species to whole genera.</title>
        <authorList>
            <person name="Goeker M."/>
        </authorList>
    </citation>
    <scope>NUCLEOTIDE SEQUENCE [LARGE SCALE GENOMIC DNA]</scope>
    <source>
        <strain evidence="5 7">DSM 15235</strain>
    </source>
</reference>
<dbReference type="Proteomes" id="UP000269375">
    <property type="component" value="Unassembled WGS sequence"/>
</dbReference>
<gene>
    <name evidence="5" type="ORF">BCF50_1214</name>
    <name evidence="4" type="ORF">EGI05_01805</name>
</gene>
<evidence type="ECO:0000313" key="6">
    <source>
        <dbReference type="Proteomes" id="UP000269375"/>
    </source>
</evidence>
<keyword evidence="7" id="KW-1185">Reference proteome</keyword>
<dbReference type="Gene3D" id="3.40.50.1820">
    <property type="entry name" value="alpha/beta hydrolase"/>
    <property type="match status" value="1"/>
</dbReference>
<feature type="domain" description="AB hydrolase-1" evidence="3">
    <location>
        <begin position="64"/>
        <end position="302"/>
    </location>
</feature>
<evidence type="ECO:0000313" key="7">
    <source>
        <dbReference type="Proteomes" id="UP000295709"/>
    </source>
</evidence>
<proteinExistence type="inferred from homology"/>
<comment type="caution">
    <text evidence="4">The sequence shown here is derived from an EMBL/GenBank/DDBJ whole genome shotgun (WGS) entry which is preliminary data.</text>
</comment>
<keyword evidence="4" id="KW-0378">Hydrolase</keyword>
<dbReference type="InterPro" id="IPR012020">
    <property type="entry name" value="ABHD4"/>
</dbReference>
<dbReference type="PIRSF" id="PIRSF005211">
    <property type="entry name" value="Ab_hydro_YheT"/>
    <property type="match status" value="1"/>
</dbReference>
<feature type="active site" description="Charge relay system" evidence="2">
    <location>
        <position position="296"/>
    </location>
</feature>
<dbReference type="PANTHER" id="PTHR10794:SF94">
    <property type="entry name" value="ESTERASE YHET-RELATED"/>
    <property type="match status" value="1"/>
</dbReference>
<comment type="similarity">
    <text evidence="1">Belongs to the AB hydrolase superfamily. AB hydrolase 4 family.</text>
</comment>
<accession>A0A3N0W4G4</accession>
<dbReference type="EMBL" id="SOQW01000001">
    <property type="protein sequence ID" value="TDX95436.1"/>
    <property type="molecule type" value="Genomic_DNA"/>
</dbReference>
<feature type="active site" description="Charge relay system" evidence="2">
    <location>
        <position position="141"/>
    </location>
</feature>